<comment type="caution">
    <text evidence="1">The sequence shown here is derived from an EMBL/GenBank/DDBJ whole genome shotgun (WGS) entry which is preliminary data.</text>
</comment>
<protein>
    <submittedName>
        <fullName evidence="1">Uncharacterized protein</fullName>
    </submittedName>
</protein>
<reference evidence="1 2" key="1">
    <citation type="submission" date="2020-04" db="EMBL/GenBank/DDBJ databases">
        <title>Draft genome sequence of Caldanaerobacter sunterraneus. strain 1523vc isolated from Griffin hot spring, Kamchatka, Russia.</title>
        <authorList>
            <person name="Toshchakov S.V."/>
            <person name="Podosokorskaya O.A."/>
            <person name="Kublanov I.V."/>
            <person name="Korzhenkov A."/>
            <person name="Patrushev M.V."/>
        </authorList>
    </citation>
    <scope>NUCLEOTIDE SEQUENCE [LARGE SCALE GENOMIC DNA]</scope>
    <source>
        <strain evidence="1 2">1523vc</strain>
    </source>
</reference>
<name>A0A7Y2L606_9THEO</name>
<proteinExistence type="predicted"/>
<evidence type="ECO:0000313" key="2">
    <source>
        <dbReference type="Proteomes" id="UP000529861"/>
    </source>
</evidence>
<accession>A0A7Y2L606</accession>
<dbReference type="AlphaFoldDB" id="A0A7Y2L606"/>
<sequence length="109" mass="12442">MVVIKHYNISEDQLVFGYVYNSSGGHSGPIPMLAKDIPYFIYEYRNAPKLVVTDKEDTIIVEILRGVVQYCADTDFLVFNILHFLLPLQLEVEKPKPFNPIVLQQSLVA</sequence>
<gene>
    <name evidence="1" type="ORF">HKI81_04080</name>
</gene>
<dbReference type="Proteomes" id="UP000529861">
    <property type="component" value="Unassembled WGS sequence"/>
</dbReference>
<dbReference type="EMBL" id="JABEQB010000008">
    <property type="protein sequence ID" value="NNG66417.1"/>
    <property type="molecule type" value="Genomic_DNA"/>
</dbReference>
<evidence type="ECO:0000313" key="1">
    <source>
        <dbReference type="EMBL" id="NNG66417.1"/>
    </source>
</evidence>
<dbReference type="RefSeq" id="WP_170270613.1">
    <property type="nucleotide sequence ID" value="NZ_JABEQB010000008.1"/>
</dbReference>
<organism evidence="1 2">
    <name type="scientific">Caldanaerobacter subterraneus</name>
    <dbReference type="NCBI Taxonomy" id="911092"/>
    <lineage>
        <taxon>Bacteria</taxon>
        <taxon>Bacillati</taxon>
        <taxon>Bacillota</taxon>
        <taxon>Clostridia</taxon>
        <taxon>Thermoanaerobacterales</taxon>
        <taxon>Thermoanaerobacteraceae</taxon>
        <taxon>Caldanaerobacter</taxon>
    </lineage>
</organism>